<dbReference type="InterPro" id="IPR050131">
    <property type="entry name" value="Peptidase_S8_subtilisin-like"/>
</dbReference>
<evidence type="ECO:0000256" key="1">
    <source>
        <dbReference type="ARBA" id="ARBA00001913"/>
    </source>
</evidence>
<dbReference type="Proteomes" id="UP001341820">
    <property type="component" value="Unassembled WGS sequence"/>
</dbReference>
<evidence type="ECO:0000256" key="3">
    <source>
        <dbReference type="ARBA" id="ARBA00011073"/>
    </source>
</evidence>
<sequence length="234" mass="25121">MKVAVLDSGILSTHEELNGKISKSFNAINSSEEIVDDYGHGTNIAGILSAKKNGIGIIGINQDISLLDVKVLDSEGNGEINDIIQGLIWAYDNDVDIINMSFGFSNNYIELEETINFLTSEGIIIIAAAGNRLGQEVDFPARYPNVISVGSIKESGEVDVLSSSGKIDAFGPGTNIYTTDKNGGYETVRGTSFATAFITGAIARGIIEKEINQSDNPLDESLDYLKKMGLTQIY</sequence>
<keyword evidence="5 9" id="KW-0645">Protease</keyword>
<feature type="domain" description="Peptidase S8/S53" evidence="10">
    <location>
        <begin position="2"/>
        <end position="204"/>
    </location>
</feature>
<comment type="similarity">
    <text evidence="3 9">Belongs to the peptidase S8 family.</text>
</comment>
<keyword evidence="8" id="KW-0106">Calcium</keyword>
<evidence type="ECO:0000256" key="5">
    <source>
        <dbReference type="ARBA" id="ARBA00022670"/>
    </source>
</evidence>
<dbReference type="Pfam" id="PF00082">
    <property type="entry name" value="Peptidase_S8"/>
    <property type="match status" value="1"/>
</dbReference>
<keyword evidence="4" id="KW-0964">Secreted</keyword>
<protein>
    <submittedName>
        <fullName evidence="11">S8 family serine peptidase</fullName>
    </submittedName>
</protein>
<gene>
    <name evidence="11" type="ORF">P5F74_16515</name>
</gene>
<dbReference type="EMBL" id="JAROAS010000040">
    <property type="protein sequence ID" value="MED4129741.1"/>
    <property type="molecule type" value="Genomic_DNA"/>
</dbReference>
<dbReference type="PANTHER" id="PTHR43806:SF11">
    <property type="entry name" value="CEREVISIN-RELATED"/>
    <property type="match status" value="1"/>
</dbReference>
<evidence type="ECO:0000313" key="12">
    <source>
        <dbReference type="Proteomes" id="UP001341820"/>
    </source>
</evidence>
<reference evidence="11 12" key="1">
    <citation type="submission" date="2023-03" db="EMBL/GenBank/DDBJ databases">
        <title>Bacillus Genome Sequencing.</title>
        <authorList>
            <person name="Dunlap C."/>
        </authorList>
    </citation>
    <scope>NUCLEOTIDE SEQUENCE [LARGE SCALE GENOMIC DNA]</scope>
    <source>
        <strain evidence="11 12">B-4107</strain>
    </source>
</reference>
<comment type="cofactor">
    <cofactor evidence="1">
        <name>Ca(2+)</name>
        <dbReference type="ChEBI" id="CHEBI:29108"/>
    </cofactor>
</comment>
<evidence type="ECO:0000256" key="6">
    <source>
        <dbReference type="ARBA" id="ARBA00022801"/>
    </source>
</evidence>
<comment type="subcellular location">
    <subcellularLocation>
        <location evidence="2">Secreted</location>
    </subcellularLocation>
</comment>
<evidence type="ECO:0000256" key="7">
    <source>
        <dbReference type="ARBA" id="ARBA00022825"/>
    </source>
</evidence>
<dbReference type="PROSITE" id="PS00137">
    <property type="entry name" value="SUBTILASE_HIS"/>
    <property type="match status" value="1"/>
</dbReference>
<dbReference type="Gene3D" id="3.40.50.200">
    <property type="entry name" value="Peptidase S8/S53 domain"/>
    <property type="match status" value="1"/>
</dbReference>
<dbReference type="InterPro" id="IPR000209">
    <property type="entry name" value="Peptidase_S8/S53_dom"/>
</dbReference>
<dbReference type="PANTHER" id="PTHR43806">
    <property type="entry name" value="PEPTIDASE S8"/>
    <property type="match status" value="1"/>
</dbReference>
<name>A0ABU6NNH9_9BACI</name>
<evidence type="ECO:0000313" key="11">
    <source>
        <dbReference type="EMBL" id="MED4129741.1"/>
    </source>
</evidence>
<keyword evidence="12" id="KW-1185">Reference proteome</keyword>
<dbReference type="InterPro" id="IPR036852">
    <property type="entry name" value="Peptidase_S8/S53_dom_sf"/>
</dbReference>
<keyword evidence="7 9" id="KW-0720">Serine protease</keyword>
<keyword evidence="6 9" id="KW-0378">Hydrolase</keyword>
<dbReference type="PROSITE" id="PS00136">
    <property type="entry name" value="SUBTILASE_ASP"/>
    <property type="match status" value="1"/>
</dbReference>
<dbReference type="SUPFAM" id="SSF52743">
    <property type="entry name" value="Subtilisin-like"/>
    <property type="match status" value="1"/>
</dbReference>
<feature type="active site" description="Charge relay system" evidence="9">
    <location>
        <position position="7"/>
    </location>
</feature>
<dbReference type="InterPro" id="IPR022398">
    <property type="entry name" value="Peptidase_S8_His-AS"/>
</dbReference>
<dbReference type="PROSITE" id="PS51892">
    <property type="entry name" value="SUBTILASE"/>
    <property type="match status" value="1"/>
</dbReference>
<evidence type="ECO:0000256" key="2">
    <source>
        <dbReference type="ARBA" id="ARBA00004613"/>
    </source>
</evidence>
<proteinExistence type="inferred from homology"/>
<dbReference type="RefSeq" id="WP_328238393.1">
    <property type="nucleotide sequence ID" value="NZ_JAROAS010000040.1"/>
</dbReference>
<evidence type="ECO:0000259" key="10">
    <source>
        <dbReference type="Pfam" id="PF00082"/>
    </source>
</evidence>
<comment type="caution">
    <text evidence="11">The sequence shown here is derived from an EMBL/GenBank/DDBJ whole genome shotgun (WGS) entry which is preliminary data.</text>
</comment>
<feature type="active site" description="Charge relay system" evidence="9">
    <location>
        <position position="192"/>
    </location>
</feature>
<accession>A0ABU6NNH9</accession>
<evidence type="ECO:0000256" key="8">
    <source>
        <dbReference type="ARBA" id="ARBA00022837"/>
    </source>
</evidence>
<dbReference type="InterPro" id="IPR023827">
    <property type="entry name" value="Peptidase_S8_Asp-AS"/>
</dbReference>
<organism evidence="11 12">
    <name type="scientific">Shouchella miscanthi</name>
    <dbReference type="NCBI Taxonomy" id="2598861"/>
    <lineage>
        <taxon>Bacteria</taxon>
        <taxon>Bacillati</taxon>
        <taxon>Bacillota</taxon>
        <taxon>Bacilli</taxon>
        <taxon>Bacillales</taxon>
        <taxon>Bacillaceae</taxon>
        <taxon>Shouchella</taxon>
    </lineage>
</organism>
<feature type="active site" description="Charge relay system" evidence="9">
    <location>
        <position position="40"/>
    </location>
</feature>
<evidence type="ECO:0000256" key="9">
    <source>
        <dbReference type="PROSITE-ProRule" id="PRU01240"/>
    </source>
</evidence>
<evidence type="ECO:0000256" key="4">
    <source>
        <dbReference type="ARBA" id="ARBA00022525"/>
    </source>
</evidence>